<evidence type="ECO:0000256" key="1">
    <source>
        <dbReference type="SAM" id="MobiDB-lite"/>
    </source>
</evidence>
<evidence type="ECO:0000313" key="3">
    <source>
        <dbReference type="Proteomes" id="UP000316471"/>
    </source>
</evidence>
<gene>
    <name evidence="2" type="ORF">IP93_00513</name>
</gene>
<keyword evidence="3" id="KW-1185">Reference proteome</keyword>
<dbReference type="EMBL" id="VLKP01000002">
    <property type="protein sequence ID" value="TWI13351.1"/>
    <property type="molecule type" value="Genomic_DNA"/>
</dbReference>
<protein>
    <submittedName>
        <fullName evidence="2">Uncharacterized protein</fullName>
    </submittedName>
</protein>
<dbReference type="OrthoDB" id="5966707at2"/>
<dbReference type="RefSeq" id="WP_144811622.1">
    <property type="nucleotide sequence ID" value="NZ_VLKP01000002.1"/>
</dbReference>
<dbReference type="Proteomes" id="UP000316471">
    <property type="component" value="Unassembled WGS sequence"/>
</dbReference>
<accession>A0A562M168</accession>
<name>A0A562M168_9GAMM</name>
<proteinExistence type="predicted"/>
<feature type="compositionally biased region" description="Basic and acidic residues" evidence="1">
    <location>
        <begin position="69"/>
        <end position="78"/>
    </location>
</feature>
<reference evidence="2 3" key="1">
    <citation type="journal article" date="2015" name="Stand. Genomic Sci.">
        <title>Genomic Encyclopedia of Bacterial and Archaeal Type Strains, Phase III: the genomes of soil and plant-associated and newly described type strains.</title>
        <authorList>
            <person name="Whitman W.B."/>
            <person name="Woyke T."/>
            <person name="Klenk H.P."/>
            <person name="Zhou Y."/>
            <person name="Lilburn T.G."/>
            <person name="Beck B.J."/>
            <person name="De Vos P."/>
            <person name="Vandamme P."/>
            <person name="Eisen J.A."/>
            <person name="Garrity G."/>
            <person name="Hugenholtz P."/>
            <person name="Kyrpides N.C."/>
        </authorList>
    </citation>
    <scope>NUCLEOTIDE SEQUENCE [LARGE SCALE GENOMIC DNA]</scope>
    <source>
        <strain evidence="2 3">CGMCC 1.10136</strain>
    </source>
</reference>
<feature type="compositionally biased region" description="Acidic residues" evidence="1">
    <location>
        <begin position="79"/>
        <end position="88"/>
    </location>
</feature>
<dbReference type="AlphaFoldDB" id="A0A562M168"/>
<sequence length="94" mass="10303">MSNVVQFLESMGRHPALLSDADYTQAVMDAEVDEPSREALLRRDAKGLVHALDANSPMFCFSFVVSPDGDEKSPPGDDHTDEGEEKPDEEPALK</sequence>
<evidence type="ECO:0000313" key="2">
    <source>
        <dbReference type="EMBL" id="TWI13351.1"/>
    </source>
</evidence>
<feature type="region of interest" description="Disordered" evidence="1">
    <location>
        <begin position="65"/>
        <end position="94"/>
    </location>
</feature>
<organism evidence="2 3">
    <name type="scientific">Aerolutibacter ruishenii</name>
    <dbReference type="NCBI Taxonomy" id="686800"/>
    <lineage>
        <taxon>Bacteria</taxon>
        <taxon>Pseudomonadati</taxon>
        <taxon>Pseudomonadota</taxon>
        <taxon>Gammaproteobacteria</taxon>
        <taxon>Lysobacterales</taxon>
        <taxon>Lysobacteraceae</taxon>
        <taxon>Aerolutibacter</taxon>
    </lineage>
</organism>
<comment type="caution">
    <text evidence="2">The sequence shown here is derived from an EMBL/GenBank/DDBJ whole genome shotgun (WGS) entry which is preliminary data.</text>
</comment>